<organism evidence="3 4">
    <name type="scientific">Leptospirillum ferrooxidans (strain C2-3)</name>
    <dbReference type="NCBI Taxonomy" id="1162668"/>
    <lineage>
        <taxon>Bacteria</taxon>
        <taxon>Pseudomonadati</taxon>
        <taxon>Nitrospirota</taxon>
        <taxon>Nitrospiria</taxon>
        <taxon>Nitrospirales</taxon>
        <taxon>Nitrospiraceae</taxon>
        <taxon>Leptospirillum</taxon>
    </lineage>
</organism>
<dbReference type="GO" id="GO:0047470">
    <property type="term" value="F:(1,4)-alpha-D-glucan 1-alpha-D-glucosylmutase activity"/>
    <property type="evidence" value="ECO:0007669"/>
    <property type="project" value="TreeGrafter"/>
</dbReference>
<protein>
    <submittedName>
        <fullName evidence="3">Putative malto-oligosyltrehalose synthase</fullName>
    </submittedName>
</protein>
<dbReference type="PANTHER" id="PTHR10357">
    <property type="entry name" value="ALPHA-AMYLASE FAMILY MEMBER"/>
    <property type="match status" value="1"/>
</dbReference>
<dbReference type="Gene3D" id="3.20.20.80">
    <property type="entry name" value="Glycosidases"/>
    <property type="match status" value="4"/>
</dbReference>
<dbReference type="EMBL" id="AP012342">
    <property type="protein sequence ID" value="BAM06736.1"/>
    <property type="molecule type" value="Genomic_DNA"/>
</dbReference>
<evidence type="ECO:0000256" key="1">
    <source>
        <dbReference type="SAM" id="MobiDB-lite"/>
    </source>
</evidence>
<evidence type="ECO:0000259" key="2">
    <source>
        <dbReference type="SMART" id="SM00642"/>
    </source>
</evidence>
<sequence length="985" mass="112670">MSFPITATYRMGFSKDFRLQDASRLVSYLDTLGISTLYASPLFKSRKGSAHGYDVTDPTCLNPEIGQIADLSSLSDSLVKKGMGMILDIVPNHMAAHFENRWWRDVLEFGEISPFAVFFDIDWNPPQEALHRRISLPILGAPYGRILENGELRLDYDRQGFAIYYWDNRLPVSPFSILPIVSDIADRYRQITQEIPEGDSGAIDLSGILEAVNALSRGSDDPRKNRMRIQKSRSVLSKIWSLSRKNHDFARAVSETISSYRGVRGVPSSWDRLDRIINGQVYWLSHWKTVTRTLNYRRFFDVADLVGVRTGDPGVFSALHGFLLSISRNGWISGVRVDHVDGLSDPSGYLRRLSEELAHSSDSPDQPNIWVEKIVLDDELLDPQWPIRGTTGYEFLNQTNRLFVDPEGADRLSRWYSERIDPGASFKDICYQQKKKICETLLGGELRRLTFILEHLAQKSRYARELPFRELQTGLVEVTACMGVYRTYIQDGHVPKQDRSIIQATLQEARRRHPGRRRGLYQFFEKIFMMDFPEGISMEHRMLWTNFVERWQQFTGPVMAKGVEDTSFYLYSPLISANEVGGDPEHLSISTDRFHQMNRRRLESASKSISASSTHDTKRSEDVRARINVLSEISSEWCERVEKWMKFNKKAKIRGQGEWIPEPSLELFIYQTLLGAWPLFKKEEGDFRTRMASYLVKVARERKRHSDWITPDVVYEESLLAFLSGILREDRSNHFFSDFRLFARRIALGGAQNSISQTIVKLLSPGIPDFYQGTELWDFSLVDPDNRRPVKYGLRETLLASLQKKFAESPEDLWRELLSQWEDGRIKLFVTHILLRLRRMVPDLFFSGSYHPLPEEWEQSEKMIGFARMAGKQAILFAVSRKPLSHIDGQSGIAVDPLIWGDRGMPLPPGLPGPWFHAFHGRPVPVFQDGGDGNPLSVRMIDAFGDAIFTVLFANINSPDSPGAEKQAVGSEHYQMERGGCGRAG</sequence>
<dbReference type="Proteomes" id="UP000007382">
    <property type="component" value="Chromosome"/>
</dbReference>
<dbReference type="Pfam" id="PF00128">
    <property type="entry name" value="Alpha-amylase"/>
    <property type="match status" value="1"/>
</dbReference>
<accession>I0IN87</accession>
<dbReference type="STRING" id="1162668.LFE_1033"/>
<dbReference type="KEGG" id="lfc:LFE_1033"/>
<dbReference type="HOGENOM" id="CLU_005045_1_0_0"/>
<reference evidence="4" key="2">
    <citation type="submission" date="2012-03" db="EMBL/GenBank/DDBJ databases">
        <title>The complete genome sequence of the pioneer microbe on fresh volcanic deposit, Leptospirillum ferrooxidans strain C2-3.</title>
        <authorList>
            <person name="Fujimura R."/>
            <person name="Sato Y."/>
            <person name="Nishizawa T."/>
            <person name="Nanba K."/>
            <person name="Oshima K."/>
            <person name="Hattori M."/>
            <person name="Kamijo T."/>
            <person name="Ohta H."/>
        </authorList>
    </citation>
    <scope>NUCLEOTIDE SEQUENCE [LARGE SCALE GENOMIC DNA]</scope>
    <source>
        <strain evidence="4">C2-3</strain>
    </source>
</reference>
<dbReference type="InterPro" id="IPR012767">
    <property type="entry name" value="Trehalose_TreY"/>
</dbReference>
<dbReference type="PANTHER" id="PTHR10357:SF216">
    <property type="entry name" value="MALTOOLIGOSYL TREHALOSE SYNTHASE-RELATED"/>
    <property type="match status" value="1"/>
</dbReference>
<dbReference type="AlphaFoldDB" id="I0IN87"/>
<reference evidence="3 4" key="1">
    <citation type="journal article" date="2012" name="J. Bacteriol.">
        <title>Complete Genome Sequence of Leptospirillum ferrooxidans Strain C2-3, Isolated from a Fresh Volcanic Ash Deposit on the Island of Miyake, Japan.</title>
        <authorList>
            <person name="Fujimura R."/>
            <person name="Sato Y."/>
            <person name="Nishizawa T."/>
            <person name="Oshima K."/>
            <person name="Kim S.-W."/>
            <person name="Hattori M."/>
            <person name="Kamijo T."/>
            <person name="Ohta H."/>
        </authorList>
    </citation>
    <scope>NUCLEOTIDE SEQUENCE [LARGE SCALE GENOMIC DNA]</scope>
    <source>
        <strain evidence="3 4">C2-3</strain>
    </source>
</reference>
<dbReference type="GO" id="GO:0030980">
    <property type="term" value="P:alpha-glucan catabolic process"/>
    <property type="evidence" value="ECO:0007669"/>
    <property type="project" value="TreeGrafter"/>
</dbReference>
<dbReference type="NCBIfam" id="TIGR02401">
    <property type="entry name" value="trehalose_TreY"/>
    <property type="match status" value="1"/>
</dbReference>
<dbReference type="GO" id="GO:0005992">
    <property type="term" value="P:trehalose biosynthetic process"/>
    <property type="evidence" value="ECO:0007669"/>
    <property type="project" value="TreeGrafter"/>
</dbReference>
<dbReference type="CDD" id="cd11336">
    <property type="entry name" value="AmyAc_MTSase"/>
    <property type="match status" value="1"/>
</dbReference>
<dbReference type="SUPFAM" id="SSF51445">
    <property type="entry name" value="(Trans)glycosidases"/>
    <property type="match status" value="1"/>
</dbReference>
<feature type="domain" description="Glycosyl hydrolase family 13 catalytic" evidence="2">
    <location>
        <begin position="7"/>
        <end position="309"/>
    </location>
</feature>
<dbReference type="eggNOG" id="COG3280">
    <property type="taxonomic scope" value="Bacteria"/>
</dbReference>
<evidence type="ECO:0000313" key="4">
    <source>
        <dbReference type="Proteomes" id="UP000007382"/>
    </source>
</evidence>
<proteinExistence type="predicted"/>
<dbReference type="SMART" id="SM00642">
    <property type="entry name" value="Aamy"/>
    <property type="match status" value="1"/>
</dbReference>
<dbReference type="InterPro" id="IPR006047">
    <property type="entry name" value="GH13_cat_dom"/>
</dbReference>
<dbReference type="InterPro" id="IPR017853">
    <property type="entry name" value="GH"/>
</dbReference>
<dbReference type="OrthoDB" id="9805159at2"/>
<name>I0IN87_LEPFC</name>
<gene>
    <name evidence="3" type="ordered locus">LFE_1033</name>
</gene>
<evidence type="ECO:0000313" key="3">
    <source>
        <dbReference type="EMBL" id="BAM06736.1"/>
    </source>
</evidence>
<dbReference type="PATRIC" id="fig|1162668.3.peg.1201"/>
<keyword evidence="4" id="KW-1185">Reference proteome</keyword>
<feature type="region of interest" description="Disordered" evidence="1">
    <location>
        <begin position="961"/>
        <end position="985"/>
    </location>
</feature>
<dbReference type="RefSeq" id="WP_014449227.1">
    <property type="nucleotide sequence ID" value="NC_017094.1"/>
</dbReference>